<evidence type="ECO:0000256" key="2">
    <source>
        <dbReference type="ARBA" id="ARBA00006906"/>
    </source>
</evidence>
<keyword evidence="4" id="KW-0456">Lyase</keyword>
<dbReference type="Gene3D" id="3.20.20.70">
    <property type="entry name" value="Aldolase class I"/>
    <property type="match status" value="1"/>
</dbReference>
<evidence type="ECO:0000256" key="5">
    <source>
        <dbReference type="ARBA" id="ARBA00023277"/>
    </source>
</evidence>
<evidence type="ECO:0000313" key="7">
    <source>
        <dbReference type="Proteomes" id="UP000653674"/>
    </source>
</evidence>
<protein>
    <submittedName>
        <fullName evidence="6">Ketohydroxyglutarate aldolase</fullName>
    </submittedName>
</protein>
<comment type="similarity">
    <text evidence="2">Belongs to the KHG/KDPG aldolase family.</text>
</comment>
<evidence type="ECO:0000313" key="6">
    <source>
        <dbReference type="EMBL" id="GIG75573.1"/>
    </source>
</evidence>
<comment type="subunit">
    <text evidence="3">Homotrimer.</text>
</comment>
<dbReference type="CDD" id="cd00452">
    <property type="entry name" value="KDPG_aldolase"/>
    <property type="match status" value="1"/>
</dbReference>
<gene>
    <name evidence="6" type="ORF">Pfl04_39770</name>
</gene>
<comment type="caution">
    <text evidence="6">The sequence shown here is derived from an EMBL/GenBank/DDBJ whole genome shotgun (WGS) entry which is preliminary data.</text>
</comment>
<name>A0A8J3PP66_9ACTN</name>
<keyword evidence="5" id="KW-0119">Carbohydrate metabolism</keyword>
<dbReference type="SUPFAM" id="SSF51569">
    <property type="entry name" value="Aldolase"/>
    <property type="match status" value="1"/>
</dbReference>
<dbReference type="AlphaFoldDB" id="A0A8J3PP66"/>
<comment type="pathway">
    <text evidence="1">Carbohydrate acid metabolism.</text>
</comment>
<sequence>MRFRTIAILRAYEPQRAADLADQCWAIGMDLVEVPVQGSPGWAALEAVAERAQGRAFGAGTVLSADDARRAAGMGASVIISPDIDADVVEAALNVNAVPLPGVMTPTDVGQAARLGLDTCKLFPASVVGPAWLGAIKGPFPAMNFIAVGGVDLGNAAGFIKSGATGVALGSSIETLLSLDDPAAFIAELHDLVE</sequence>
<dbReference type="GO" id="GO:0016829">
    <property type="term" value="F:lyase activity"/>
    <property type="evidence" value="ECO:0007669"/>
    <property type="project" value="UniProtKB-KW"/>
</dbReference>
<dbReference type="Pfam" id="PF01081">
    <property type="entry name" value="Aldolase"/>
    <property type="match status" value="1"/>
</dbReference>
<accession>A0A8J3PP66</accession>
<evidence type="ECO:0000256" key="4">
    <source>
        <dbReference type="ARBA" id="ARBA00023239"/>
    </source>
</evidence>
<dbReference type="EMBL" id="BONU01000033">
    <property type="protein sequence ID" value="GIG75573.1"/>
    <property type="molecule type" value="Genomic_DNA"/>
</dbReference>
<evidence type="ECO:0000256" key="3">
    <source>
        <dbReference type="ARBA" id="ARBA00011233"/>
    </source>
</evidence>
<dbReference type="InterPro" id="IPR013785">
    <property type="entry name" value="Aldolase_TIM"/>
</dbReference>
<keyword evidence="7" id="KW-1185">Reference proteome</keyword>
<dbReference type="Proteomes" id="UP000653674">
    <property type="component" value="Unassembled WGS sequence"/>
</dbReference>
<proteinExistence type="inferred from homology"/>
<dbReference type="RefSeq" id="WP_168079611.1">
    <property type="nucleotide sequence ID" value="NZ_BAAAQJ010000012.1"/>
</dbReference>
<reference evidence="6" key="1">
    <citation type="submission" date="2021-01" db="EMBL/GenBank/DDBJ databases">
        <title>Whole genome shotgun sequence of Planosporangium flavigriseum NBRC 105377.</title>
        <authorList>
            <person name="Komaki H."/>
            <person name="Tamura T."/>
        </authorList>
    </citation>
    <scope>NUCLEOTIDE SEQUENCE</scope>
    <source>
        <strain evidence="6">NBRC 105377</strain>
    </source>
</reference>
<evidence type="ECO:0000256" key="1">
    <source>
        <dbReference type="ARBA" id="ARBA00004761"/>
    </source>
</evidence>
<organism evidence="6 7">
    <name type="scientific">Planosporangium flavigriseum</name>
    <dbReference type="NCBI Taxonomy" id="373681"/>
    <lineage>
        <taxon>Bacteria</taxon>
        <taxon>Bacillati</taxon>
        <taxon>Actinomycetota</taxon>
        <taxon>Actinomycetes</taxon>
        <taxon>Micromonosporales</taxon>
        <taxon>Micromonosporaceae</taxon>
        <taxon>Planosporangium</taxon>
    </lineage>
</organism>
<dbReference type="PANTHER" id="PTHR30246">
    <property type="entry name" value="2-KETO-3-DEOXY-6-PHOSPHOGLUCONATE ALDOLASE"/>
    <property type="match status" value="1"/>
</dbReference>
<dbReference type="InterPro" id="IPR000887">
    <property type="entry name" value="Aldlse_KDPG_KHG"/>
</dbReference>
<dbReference type="PANTHER" id="PTHR30246:SF1">
    <property type="entry name" value="2-DEHYDRO-3-DEOXY-6-PHOSPHOGALACTONATE ALDOLASE-RELATED"/>
    <property type="match status" value="1"/>
</dbReference>